<evidence type="ECO:0000313" key="2">
    <source>
        <dbReference type="EMBL" id="NEE22778.1"/>
    </source>
</evidence>
<gene>
    <name evidence="2" type="ORF">G3M58_92045</name>
</gene>
<organism evidence="2">
    <name type="scientific">Streptomyces sp. SID7499</name>
    <dbReference type="NCBI Taxonomy" id="2706086"/>
    <lineage>
        <taxon>Bacteria</taxon>
        <taxon>Bacillati</taxon>
        <taxon>Actinomycetota</taxon>
        <taxon>Actinomycetes</taxon>
        <taxon>Kitasatosporales</taxon>
        <taxon>Streptomycetaceae</taxon>
        <taxon>Streptomyces</taxon>
    </lineage>
</organism>
<evidence type="ECO:0000256" key="1">
    <source>
        <dbReference type="SAM" id="MobiDB-lite"/>
    </source>
</evidence>
<accession>A0A6G3XY85</accession>
<comment type="caution">
    <text evidence="2">The sequence shown here is derived from an EMBL/GenBank/DDBJ whole genome shotgun (WGS) entry which is preliminary data.</text>
</comment>
<dbReference type="AlphaFoldDB" id="A0A6G3XY85"/>
<proteinExistence type="predicted"/>
<feature type="region of interest" description="Disordered" evidence="1">
    <location>
        <begin position="23"/>
        <end position="54"/>
    </location>
</feature>
<name>A0A6G3XY85_9ACTN</name>
<sequence>EVDAWFRGVLAGTRHYLYEEARETAEPIGSASSAARRPGTDAGTGTGTGASAVR</sequence>
<protein>
    <submittedName>
        <fullName evidence="2">Uncharacterized protein</fullName>
    </submittedName>
</protein>
<dbReference type="EMBL" id="JAAGMN010009931">
    <property type="protein sequence ID" value="NEE22778.1"/>
    <property type="molecule type" value="Genomic_DNA"/>
</dbReference>
<feature type="non-terminal residue" evidence="2">
    <location>
        <position position="1"/>
    </location>
</feature>
<reference evidence="2" key="1">
    <citation type="submission" date="2020-01" db="EMBL/GenBank/DDBJ databases">
        <title>Insect and environment-associated Actinomycetes.</title>
        <authorList>
            <person name="Currrie C."/>
            <person name="Chevrette M."/>
            <person name="Carlson C."/>
            <person name="Stubbendieck R."/>
            <person name="Wendt-Pienkowski E."/>
        </authorList>
    </citation>
    <scope>NUCLEOTIDE SEQUENCE</scope>
    <source>
        <strain evidence="2">SID7499</strain>
    </source>
</reference>